<dbReference type="Gene3D" id="3.90.1200.10">
    <property type="match status" value="1"/>
</dbReference>
<dbReference type="GO" id="GO:0016740">
    <property type="term" value="F:transferase activity"/>
    <property type="evidence" value="ECO:0007669"/>
    <property type="project" value="UniProtKB-KW"/>
</dbReference>
<dbReference type="Pfam" id="PF01636">
    <property type="entry name" value="APH"/>
    <property type="match status" value="1"/>
</dbReference>
<dbReference type="Gene3D" id="3.30.200.20">
    <property type="entry name" value="Phosphorylase Kinase, domain 1"/>
    <property type="match status" value="1"/>
</dbReference>
<gene>
    <name evidence="2" type="ORF">ACFPZ3_10210</name>
</gene>
<evidence type="ECO:0000259" key="1">
    <source>
        <dbReference type="Pfam" id="PF01636"/>
    </source>
</evidence>
<dbReference type="EMBL" id="JBHSPA010000013">
    <property type="protein sequence ID" value="MFC5824221.1"/>
    <property type="molecule type" value="Genomic_DNA"/>
</dbReference>
<dbReference type="Proteomes" id="UP001596058">
    <property type="component" value="Unassembled WGS sequence"/>
</dbReference>
<dbReference type="CDD" id="cd05155">
    <property type="entry name" value="APH_ChoK_like_1"/>
    <property type="match status" value="1"/>
</dbReference>
<feature type="domain" description="Aminoglycoside phosphotransferase" evidence="1">
    <location>
        <begin position="30"/>
        <end position="258"/>
    </location>
</feature>
<sequence>MKPSIDTDLVRRLVATRFPQWADLPLKQVVPGGSDHAIFRLGTGLQVRLPRGDWSAGQAEKDGRWLPRIADRLPLPVPEPVAVGEPEFGYPWQWSVTRWLAGEAARHDRLADPEVTAVEVAGFLAALRGLPPAEELLPGPHGDLAPQELNARDAATRSAIEAVDGVFDRAALTAVWDAALAAPEWSHAPVWFHGDFHAGNLLSVNGKLSAVIDFGGLGLGDPACDLVIAYTLLGAEIRPVFREALGVDDATWARGKGWALSTGLNAFTSYAHVNPHVAKTTSRQITQALL</sequence>
<evidence type="ECO:0000313" key="3">
    <source>
        <dbReference type="Proteomes" id="UP001596058"/>
    </source>
</evidence>
<proteinExistence type="predicted"/>
<accession>A0ABW1CEW5</accession>
<protein>
    <submittedName>
        <fullName evidence="2">Aminoglycoside phosphotransferase family protein</fullName>
        <ecNumber evidence="2">2.7.-.-</ecNumber>
    </submittedName>
</protein>
<dbReference type="EC" id="2.7.-.-" evidence="2"/>
<keyword evidence="2" id="KW-0808">Transferase</keyword>
<reference evidence="3" key="1">
    <citation type="journal article" date="2019" name="Int. J. Syst. Evol. Microbiol.">
        <title>The Global Catalogue of Microorganisms (GCM) 10K type strain sequencing project: providing services to taxonomists for standard genome sequencing and annotation.</title>
        <authorList>
            <consortium name="The Broad Institute Genomics Platform"/>
            <consortium name="The Broad Institute Genome Sequencing Center for Infectious Disease"/>
            <person name="Wu L."/>
            <person name="Ma J."/>
        </authorList>
    </citation>
    <scope>NUCLEOTIDE SEQUENCE [LARGE SCALE GENOMIC DNA]</scope>
    <source>
        <strain evidence="3">CCUG 53903</strain>
    </source>
</reference>
<name>A0ABW1CEW5_9ACTN</name>
<dbReference type="PANTHER" id="PTHR21310:SF42">
    <property type="entry name" value="BIFUNCTIONAL AAC_APH"/>
    <property type="match status" value="1"/>
</dbReference>
<dbReference type="InterPro" id="IPR002575">
    <property type="entry name" value="Aminoglycoside_PTrfase"/>
</dbReference>
<keyword evidence="3" id="KW-1185">Reference proteome</keyword>
<dbReference type="PANTHER" id="PTHR21310">
    <property type="entry name" value="AMINOGLYCOSIDE PHOSPHOTRANSFERASE-RELATED-RELATED"/>
    <property type="match status" value="1"/>
</dbReference>
<dbReference type="RefSeq" id="WP_379513750.1">
    <property type="nucleotide sequence ID" value="NZ_JBHSPA010000013.1"/>
</dbReference>
<dbReference type="InterPro" id="IPR011009">
    <property type="entry name" value="Kinase-like_dom_sf"/>
</dbReference>
<organism evidence="2 3">
    <name type="scientific">Nonomuraea insulae</name>
    <dbReference type="NCBI Taxonomy" id="1616787"/>
    <lineage>
        <taxon>Bacteria</taxon>
        <taxon>Bacillati</taxon>
        <taxon>Actinomycetota</taxon>
        <taxon>Actinomycetes</taxon>
        <taxon>Streptosporangiales</taxon>
        <taxon>Streptosporangiaceae</taxon>
        <taxon>Nonomuraea</taxon>
    </lineage>
</organism>
<comment type="caution">
    <text evidence="2">The sequence shown here is derived from an EMBL/GenBank/DDBJ whole genome shotgun (WGS) entry which is preliminary data.</text>
</comment>
<evidence type="ECO:0000313" key="2">
    <source>
        <dbReference type="EMBL" id="MFC5824221.1"/>
    </source>
</evidence>
<dbReference type="SUPFAM" id="SSF56112">
    <property type="entry name" value="Protein kinase-like (PK-like)"/>
    <property type="match status" value="1"/>
</dbReference>
<dbReference type="InterPro" id="IPR051678">
    <property type="entry name" value="AGP_Transferase"/>
</dbReference>